<reference evidence="2 3" key="1">
    <citation type="submission" date="2013-10" db="EMBL/GenBank/DDBJ databases">
        <title>Whole Genome Shotgun Sequence of Pseudomonas taiwanensis SJ9.</title>
        <authorList>
            <person name="Hong S.-J."/>
            <person name="Shin J.-H."/>
        </authorList>
    </citation>
    <scope>NUCLEOTIDE SEQUENCE [LARGE SCALE GENOMIC DNA]</scope>
    <source>
        <strain evidence="2 3">SJ9</strain>
    </source>
</reference>
<organism evidence="2 3">
    <name type="scientific">Pseudomonas taiwanensis SJ9</name>
    <dbReference type="NCBI Taxonomy" id="1388762"/>
    <lineage>
        <taxon>Bacteria</taxon>
        <taxon>Pseudomonadati</taxon>
        <taxon>Pseudomonadota</taxon>
        <taxon>Gammaproteobacteria</taxon>
        <taxon>Pseudomonadales</taxon>
        <taxon>Pseudomonadaceae</taxon>
        <taxon>Pseudomonas</taxon>
    </lineage>
</organism>
<dbReference type="EMBL" id="AXUP01000157">
    <property type="protein sequence ID" value="ESW39363.1"/>
    <property type="molecule type" value="Genomic_DNA"/>
</dbReference>
<evidence type="ECO:0008006" key="4">
    <source>
        <dbReference type="Google" id="ProtNLM"/>
    </source>
</evidence>
<comment type="caution">
    <text evidence="2">The sequence shown here is derived from an EMBL/GenBank/DDBJ whole genome shotgun (WGS) entry which is preliminary data.</text>
</comment>
<protein>
    <recommendedName>
        <fullName evidence="4">DUF3077 domain-containing protein</fullName>
    </recommendedName>
</protein>
<accession>V7DCD3</accession>
<dbReference type="PATRIC" id="fig|1388762.3.peg.2509"/>
<dbReference type="Proteomes" id="UP000018511">
    <property type="component" value="Unassembled WGS sequence"/>
</dbReference>
<gene>
    <name evidence="2" type="ORF">O164_12535</name>
</gene>
<feature type="region of interest" description="Disordered" evidence="1">
    <location>
        <begin position="1"/>
        <end position="23"/>
    </location>
</feature>
<proteinExistence type="predicted"/>
<evidence type="ECO:0000313" key="3">
    <source>
        <dbReference type="Proteomes" id="UP000018511"/>
    </source>
</evidence>
<name>V7DCD3_9PSED</name>
<evidence type="ECO:0000313" key="2">
    <source>
        <dbReference type="EMBL" id="ESW39363.1"/>
    </source>
</evidence>
<sequence>METEEAVNEHSGKPMTDETKTTPGVTYFYQGEGQTHPLFRIAEGIPCRSAREQASELMGYARDLSLTGLMDGDQQMLWASHYFAAMAKALLDDAELGLLR</sequence>
<dbReference type="Pfam" id="PF11275">
    <property type="entry name" value="DUF3077"/>
    <property type="match status" value="1"/>
</dbReference>
<feature type="compositionally biased region" description="Basic and acidic residues" evidence="1">
    <location>
        <begin position="7"/>
        <end position="20"/>
    </location>
</feature>
<dbReference type="InterPro" id="IPR021427">
    <property type="entry name" value="DUF3077"/>
</dbReference>
<dbReference type="AlphaFoldDB" id="V7DCD3"/>
<evidence type="ECO:0000256" key="1">
    <source>
        <dbReference type="SAM" id="MobiDB-lite"/>
    </source>
</evidence>